<reference evidence="13 14" key="1">
    <citation type="submission" date="2024-04" db="EMBL/GenBank/DDBJ databases">
        <title>genome sequences of Mucor flavus KT1a and Helicostylum pulchrum KT1b strains isolated from the surface of a dry-aged beef.</title>
        <authorList>
            <person name="Toyotome T."/>
            <person name="Hosono M."/>
            <person name="Torimaru M."/>
            <person name="Fukuda K."/>
            <person name="Mikami N."/>
        </authorList>
    </citation>
    <scope>NUCLEOTIDE SEQUENCE [LARGE SCALE GENOMIC DNA]</scope>
    <source>
        <strain evidence="13 14">KT1a</strain>
    </source>
</reference>
<keyword evidence="3" id="KW-0479">Metal-binding</keyword>
<proteinExistence type="inferred from homology"/>
<evidence type="ECO:0000259" key="12">
    <source>
        <dbReference type="PROSITE" id="PS50199"/>
    </source>
</evidence>
<evidence type="ECO:0000313" key="14">
    <source>
        <dbReference type="Proteomes" id="UP001473302"/>
    </source>
</evidence>
<keyword evidence="6 8" id="KW-0694">RNA-binding</keyword>
<evidence type="ECO:0000259" key="11">
    <source>
        <dbReference type="PROSITE" id="PS50102"/>
    </source>
</evidence>
<dbReference type="Gene3D" id="4.10.1060.10">
    <property type="entry name" value="Zinc finger, RanBP2-type"/>
    <property type="match status" value="1"/>
</dbReference>
<gene>
    <name evidence="13" type="ORF">MFLAVUS_007579</name>
</gene>
<keyword evidence="7" id="KW-0539">Nucleus</keyword>
<evidence type="ECO:0000256" key="1">
    <source>
        <dbReference type="ARBA" id="ARBA00004123"/>
    </source>
</evidence>
<evidence type="ECO:0008006" key="15">
    <source>
        <dbReference type="Google" id="ProtNLM"/>
    </source>
</evidence>
<evidence type="ECO:0000313" key="13">
    <source>
        <dbReference type="EMBL" id="GAA5814089.1"/>
    </source>
</evidence>
<keyword evidence="5" id="KW-0862">Zinc</keyword>
<dbReference type="SUPFAM" id="SSF54928">
    <property type="entry name" value="RNA-binding domain, RBD"/>
    <property type="match status" value="1"/>
</dbReference>
<feature type="compositionally biased region" description="Low complexity" evidence="10">
    <location>
        <begin position="9"/>
        <end position="29"/>
    </location>
</feature>
<dbReference type="PANTHER" id="PTHR23238">
    <property type="entry name" value="RNA BINDING PROTEIN"/>
    <property type="match status" value="1"/>
</dbReference>
<comment type="caution">
    <text evidence="13">The sequence shown here is derived from an EMBL/GenBank/DDBJ whole genome shotgun (WGS) entry which is preliminary data.</text>
</comment>
<dbReference type="SMART" id="SM00360">
    <property type="entry name" value="RRM"/>
    <property type="match status" value="1"/>
</dbReference>
<evidence type="ECO:0000256" key="6">
    <source>
        <dbReference type="ARBA" id="ARBA00022884"/>
    </source>
</evidence>
<feature type="domain" description="RRM" evidence="11">
    <location>
        <begin position="71"/>
        <end position="157"/>
    </location>
</feature>
<evidence type="ECO:0000256" key="3">
    <source>
        <dbReference type="ARBA" id="ARBA00022723"/>
    </source>
</evidence>
<evidence type="ECO:0000256" key="9">
    <source>
        <dbReference type="PROSITE-ProRule" id="PRU00322"/>
    </source>
</evidence>
<evidence type="ECO:0000256" key="10">
    <source>
        <dbReference type="SAM" id="MobiDB-lite"/>
    </source>
</evidence>
<evidence type="ECO:0000256" key="7">
    <source>
        <dbReference type="ARBA" id="ARBA00023242"/>
    </source>
</evidence>
<dbReference type="SMART" id="SM00547">
    <property type="entry name" value="ZnF_RBZ"/>
    <property type="match status" value="1"/>
</dbReference>
<evidence type="ECO:0000256" key="5">
    <source>
        <dbReference type="ARBA" id="ARBA00022833"/>
    </source>
</evidence>
<keyword evidence="14" id="KW-1185">Reference proteome</keyword>
<dbReference type="Pfam" id="PF00641">
    <property type="entry name" value="Zn_ribbon_RanBP"/>
    <property type="match status" value="1"/>
</dbReference>
<evidence type="ECO:0000256" key="8">
    <source>
        <dbReference type="PROSITE-ProRule" id="PRU00176"/>
    </source>
</evidence>
<dbReference type="InterPro" id="IPR035979">
    <property type="entry name" value="RBD_domain_sf"/>
</dbReference>
<dbReference type="InterPro" id="IPR000504">
    <property type="entry name" value="RRM_dom"/>
</dbReference>
<comment type="similarity">
    <text evidence="2">Belongs to the RRM TET family.</text>
</comment>
<feature type="region of interest" description="Disordered" evidence="10">
    <location>
        <begin position="159"/>
        <end position="210"/>
    </location>
</feature>
<dbReference type="Gene3D" id="3.30.70.330">
    <property type="match status" value="1"/>
</dbReference>
<dbReference type="SUPFAM" id="SSF90209">
    <property type="entry name" value="Ran binding protein zinc finger-like"/>
    <property type="match status" value="1"/>
</dbReference>
<dbReference type="EMBL" id="BAABUK010000019">
    <property type="protein sequence ID" value="GAA5814089.1"/>
    <property type="molecule type" value="Genomic_DNA"/>
</dbReference>
<dbReference type="InterPro" id="IPR036443">
    <property type="entry name" value="Znf_RanBP2_sf"/>
</dbReference>
<dbReference type="InterPro" id="IPR034870">
    <property type="entry name" value="TET_fam"/>
</dbReference>
<protein>
    <recommendedName>
        <fullName evidence="15">RNA-binding protein cabeza</fullName>
    </recommendedName>
</protein>
<evidence type="ECO:0000256" key="4">
    <source>
        <dbReference type="ARBA" id="ARBA00022771"/>
    </source>
</evidence>
<feature type="compositionally biased region" description="Basic and acidic residues" evidence="10">
    <location>
        <begin position="260"/>
        <end position="326"/>
    </location>
</feature>
<feature type="compositionally biased region" description="Basic and acidic residues" evidence="10">
    <location>
        <begin position="38"/>
        <end position="57"/>
    </location>
</feature>
<feature type="compositionally biased region" description="Basic and acidic residues" evidence="10">
    <location>
        <begin position="180"/>
        <end position="194"/>
    </location>
</feature>
<feature type="region of interest" description="Disordered" evidence="10">
    <location>
        <begin position="237"/>
        <end position="326"/>
    </location>
</feature>
<accession>A0ABP9Z4P9</accession>
<evidence type="ECO:0000256" key="2">
    <source>
        <dbReference type="ARBA" id="ARBA00008448"/>
    </source>
</evidence>
<name>A0ABP9Z4P9_9FUNG</name>
<keyword evidence="4 9" id="KW-0863">Zinc-finger</keyword>
<feature type="compositionally biased region" description="Gly residues" evidence="10">
    <location>
        <begin position="195"/>
        <end position="207"/>
    </location>
</feature>
<organism evidence="13 14">
    <name type="scientific">Mucor flavus</name>
    <dbReference type="NCBI Taxonomy" id="439312"/>
    <lineage>
        <taxon>Eukaryota</taxon>
        <taxon>Fungi</taxon>
        <taxon>Fungi incertae sedis</taxon>
        <taxon>Mucoromycota</taxon>
        <taxon>Mucoromycotina</taxon>
        <taxon>Mucoromycetes</taxon>
        <taxon>Mucorales</taxon>
        <taxon>Mucorineae</taxon>
        <taxon>Mucoraceae</taxon>
        <taxon>Mucor</taxon>
    </lineage>
</organism>
<dbReference type="PROSITE" id="PS50199">
    <property type="entry name" value="ZF_RANBP2_2"/>
    <property type="match status" value="1"/>
</dbReference>
<sequence>MPGSREDGQGYQQYDGGYQQSSNDYPSYGGNNGPSGGFRDRGYGRQDRYAQESRYDSRPPVNDSGIHRIEDTVYINNLPQDVTEEKLAEHFGSIGIIKTDKKLKKPKIWIYVDKTTNLPKGDATLTYDDPPSADAAIQWFGGKEFMGNIIEVTKAERKMTIPPERGSGGFGGDRGGGGGGDRRGGRGGFRDHSGGGRGGGMGGGGGGREPREGDWTCDGCSANNFSRRDECFKCHAQKPGGAGGSGGGSRRGGGGGGDRGSYRGDRSGGDRGGDRGDRNDRGDRGDRGDRDRGGDRRERFDDRSRGGGRDEYRKDTSRHERRDRPY</sequence>
<dbReference type="CDD" id="cd12534">
    <property type="entry name" value="RRM_SARFH"/>
    <property type="match status" value="1"/>
</dbReference>
<feature type="domain" description="RanBP2-type" evidence="12">
    <location>
        <begin position="211"/>
        <end position="240"/>
    </location>
</feature>
<dbReference type="PROSITE" id="PS01358">
    <property type="entry name" value="ZF_RANBP2_1"/>
    <property type="match status" value="1"/>
</dbReference>
<dbReference type="PROSITE" id="PS50102">
    <property type="entry name" value="RRM"/>
    <property type="match status" value="1"/>
</dbReference>
<comment type="subcellular location">
    <subcellularLocation>
        <location evidence="1">Nucleus</location>
    </subcellularLocation>
</comment>
<dbReference type="Proteomes" id="UP001473302">
    <property type="component" value="Unassembled WGS sequence"/>
</dbReference>
<feature type="compositionally biased region" description="Gly residues" evidence="10">
    <location>
        <begin position="166"/>
        <end position="179"/>
    </location>
</feature>
<dbReference type="Pfam" id="PF00076">
    <property type="entry name" value="RRM_1"/>
    <property type="match status" value="1"/>
</dbReference>
<dbReference type="InterPro" id="IPR001876">
    <property type="entry name" value="Znf_RanBP2"/>
</dbReference>
<dbReference type="InterPro" id="IPR012677">
    <property type="entry name" value="Nucleotide-bd_a/b_plait_sf"/>
</dbReference>
<feature type="region of interest" description="Disordered" evidence="10">
    <location>
        <begin position="1"/>
        <end position="65"/>
    </location>
</feature>
<feature type="compositionally biased region" description="Gly residues" evidence="10">
    <location>
        <begin position="240"/>
        <end position="259"/>
    </location>
</feature>